<organism evidence="1 2">
    <name type="scientific">Meganyctiphanes norvegica</name>
    <name type="common">Northern krill</name>
    <name type="synonym">Thysanopoda norvegica</name>
    <dbReference type="NCBI Taxonomy" id="48144"/>
    <lineage>
        <taxon>Eukaryota</taxon>
        <taxon>Metazoa</taxon>
        <taxon>Ecdysozoa</taxon>
        <taxon>Arthropoda</taxon>
        <taxon>Crustacea</taxon>
        <taxon>Multicrustacea</taxon>
        <taxon>Malacostraca</taxon>
        <taxon>Eumalacostraca</taxon>
        <taxon>Eucarida</taxon>
        <taxon>Euphausiacea</taxon>
        <taxon>Euphausiidae</taxon>
        <taxon>Meganyctiphanes</taxon>
    </lineage>
</organism>
<accession>A0AAV2QPD1</accession>
<gene>
    <name evidence="1" type="ORF">MNOR_LOCUS15516</name>
</gene>
<protein>
    <recommendedName>
        <fullName evidence="3">Reverse transcriptase domain-containing protein</fullName>
    </recommendedName>
</protein>
<reference evidence="1 2" key="1">
    <citation type="submission" date="2024-05" db="EMBL/GenBank/DDBJ databases">
        <authorList>
            <person name="Wallberg A."/>
        </authorList>
    </citation>
    <scope>NUCLEOTIDE SEQUENCE [LARGE SCALE GENOMIC DNA]</scope>
</reference>
<keyword evidence="2" id="KW-1185">Reference proteome</keyword>
<name>A0AAV2QPD1_MEGNR</name>
<comment type="caution">
    <text evidence="1">The sequence shown here is derived from an EMBL/GenBank/DDBJ whole genome shotgun (WGS) entry which is preliminary data.</text>
</comment>
<evidence type="ECO:0000313" key="2">
    <source>
        <dbReference type="Proteomes" id="UP001497623"/>
    </source>
</evidence>
<dbReference type="Proteomes" id="UP001497623">
    <property type="component" value="Unassembled WGS sequence"/>
</dbReference>
<evidence type="ECO:0008006" key="3">
    <source>
        <dbReference type="Google" id="ProtNLM"/>
    </source>
</evidence>
<proteinExistence type="predicted"/>
<evidence type="ECO:0000313" key="1">
    <source>
        <dbReference type="EMBL" id="CAL4095906.1"/>
    </source>
</evidence>
<sequence>MWSTPRICTRSTPVSDIYIIDIVNCSQIGKIRIFADGTSAFVEGHNAKEFVLNANTIINYLCNWFKANRLTLSTNKSCFVLFRSAQYIIDQIPSVLHLSIEKNLLNT</sequence>
<dbReference type="EMBL" id="CAXKWB010009732">
    <property type="protein sequence ID" value="CAL4095906.1"/>
    <property type="molecule type" value="Genomic_DNA"/>
</dbReference>
<dbReference type="AlphaFoldDB" id="A0AAV2QPD1"/>